<keyword evidence="2" id="KW-0732">Signal</keyword>
<reference evidence="3" key="3">
    <citation type="submission" date="2025-09" db="UniProtKB">
        <authorList>
            <consortium name="Ensembl"/>
        </authorList>
    </citation>
    <scope>IDENTIFICATION</scope>
</reference>
<dbReference type="GeneTree" id="ENSGT00390000009794"/>
<reference evidence="3" key="2">
    <citation type="submission" date="2025-08" db="UniProtKB">
        <authorList>
            <consortium name="Ensembl"/>
        </authorList>
    </citation>
    <scope>IDENTIFICATION</scope>
</reference>
<name>A0A8C4RXW2_ERPCA</name>
<keyword evidence="1" id="KW-1133">Transmembrane helix</keyword>
<feature type="transmembrane region" description="Helical" evidence="1">
    <location>
        <begin position="110"/>
        <end position="135"/>
    </location>
</feature>
<evidence type="ECO:0000313" key="3">
    <source>
        <dbReference type="Ensembl" id="ENSECRP00000008444.1"/>
    </source>
</evidence>
<reference evidence="3" key="1">
    <citation type="submission" date="2021-06" db="EMBL/GenBank/DDBJ databases">
        <authorList>
            <consortium name="Wellcome Sanger Institute Data Sharing"/>
        </authorList>
    </citation>
    <scope>NUCLEOTIDE SEQUENCE [LARGE SCALE GENOMIC DNA]</scope>
</reference>
<keyword evidence="1" id="KW-0812">Transmembrane</keyword>
<dbReference type="Proteomes" id="UP000694620">
    <property type="component" value="Chromosome 8"/>
</dbReference>
<feature type="signal peptide" evidence="2">
    <location>
        <begin position="1"/>
        <end position="25"/>
    </location>
</feature>
<evidence type="ECO:0000256" key="1">
    <source>
        <dbReference type="SAM" id="Phobius"/>
    </source>
</evidence>
<dbReference type="Pfam" id="PF14946">
    <property type="entry name" value="DUF4501"/>
    <property type="match status" value="1"/>
</dbReference>
<feature type="chain" id="PRO_5034191647" evidence="2">
    <location>
        <begin position="26"/>
        <end position="216"/>
    </location>
</feature>
<keyword evidence="4" id="KW-1185">Reference proteome</keyword>
<proteinExistence type="predicted"/>
<organism evidence="3 4">
    <name type="scientific">Erpetoichthys calabaricus</name>
    <name type="common">Rope fish</name>
    <name type="synonym">Calamoichthys calabaricus</name>
    <dbReference type="NCBI Taxonomy" id="27687"/>
    <lineage>
        <taxon>Eukaryota</taxon>
        <taxon>Metazoa</taxon>
        <taxon>Chordata</taxon>
        <taxon>Craniata</taxon>
        <taxon>Vertebrata</taxon>
        <taxon>Euteleostomi</taxon>
        <taxon>Actinopterygii</taxon>
        <taxon>Polypteriformes</taxon>
        <taxon>Polypteridae</taxon>
        <taxon>Erpetoichthys</taxon>
    </lineage>
</organism>
<dbReference type="InterPro" id="IPR027888">
    <property type="entry name" value="DUF4501"/>
</dbReference>
<dbReference type="PANTHER" id="PTHR16247">
    <property type="entry name" value="RIKEN CDNA 9430015G10 GENE"/>
    <property type="match status" value="1"/>
</dbReference>
<evidence type="ECO:0000256" key="2">
    <source>
        <dbReference type="SAM" id="SignalP"/>
    </source>
</evidence>
<dbReference type="Ensembl" id="ENSECRT00000008585.1">
    <property type="protein sequence ID" value="ENSECRP00000008444.1"/>
    <property type="gene ID" value="ENSECRG00000005650.1"/>
</dbReference>
<accession>A0A8C4RXW2</accession>
<dbReference type="AlphaFoldDB" id="A0A8C4RXW2"/>
<dbReference type="PANTHER" id="PTHR16247:SF0">
    <property type="entry name" value="RIKEN CDNA 9430015G10 GENE"/>
    <property type="match status" value="1"/>
</dbReference>
<keyword evidence="1" id="KW-0472">Membrane</keyword>
<sequence>MAAHHVVFVAGAAWQLLCESPMVLGAPLLHLDCCVDELDINGSCPFNATCRPDCYQLRFENGTTTCVRCKPESPSTLLYNISCVYSNETYFPSNASTTAPPQPKIGGPGVVASLLFGTLFISLFLILSVASFFYLKRSNKLPSIFYRRNKGSNDSYPNLISTEAKVRKKRTAFSYVNSSYHNLRCNHKSEQCVILSTLPLQKKRRKLVPPERQSDF</sequence>
<evidence type="ECO:0000313" key="4">
    <source>
        <dbReference type="Proteomes" id="UP000694620"/>
    </source>
</evidence>
<protein>
    <submittedName>
        <fullName evidence="3">Chromosome 1 open reading frame 159</fullName>
    </submittedName>
</protein>
<gene>
    <name evidence="3" type="primary">C1orf159</name>
</gene>